<dbReference type="EMBL" id="JAAZNL010000013">
    <property type="protein sequence ID" value="NMB69835.1"/>
    <property type="molecule type" value="Genomic_DNA"/>
</dbReference>
<evidence type="ECO:0000313" key="1">
    <source>
        <dbReference type="EMBL" id="NMB69835.1"/>
    </source>
</evidence>
<accession>A0A7X9DKF9</accession>
<comment type="caution">
    <text evidence="1">The sequence shown here is derived from an EMBL/GenBank/DDBJ whole genome shotgun (WGS) entry which is preliminary data.</text>
</comment>
<organism evidence="1 2">
    <name type="scientific">candidate division WWE3 bacterium</name>
    <dbReference type="NCBI Taxonomy" id="2053526"/>
    <lineage>
        <taxon>Bacteria</taxon>
        <taxon>Katanobacteria</taxon>
    </lineage>
</organism>
<proteinExistence type="predicted"/>
<dbReference type="AlphaFoldDB" id="A0A7X9DKF9"/>
<protein>
    <submittedName>
        <fullName evidence="1">Uncharacterized protein</fullName>
    </submittedName>
</protein>
<name>A0A7X9DKF9_UNCKA</name>
<dbReference type="Proteomes" id="UP000526033">
    <property type="component" value="Unassembled WGS sequence"/>
</dbReference>
<sequence length="80" mass="9490">MKNVTAVDKIIAALCMKEFKRANPKPKMRKDGTVRYNPYSLTDEINEFRELKRAYLADEISEEKYKAECLKYNLRREEIA</sequence>
<reference evidence="1 2" key="1">
    <citation type="journal article" date="2020" name="Biotechnol. Biofuels">
        <title>New insights from the biogas microbiome by comprehensive genome-resolved metagenomics of nearly 1600 species originating from multiple anaerobic digesters.</title>
        <authorList>
            <person name="Campanaro S."/>
            <person name="Treu L."/>
            <person name="Rodriguez-R L.M."/>
            <person name="Kovalovszki A."/>
            <person name="Ziels R.M."/>
            <person name="Maus I."/>
            <person name="Zhu X."/>
            <person name="Kougias P.G."/>
            <person name="Basile A."/>
            <person name="Luo G."/>
            <person name="Schluter A."/>
            <person name="Konstantinidis K.T."/>
            <person name="Angelidaki I."/>
        </authorList>
    </citation>
    <scope>NUCLEOTIDE SEQUENCE [LARGE SCALE GENOMIC DNA]</scope>
    <source>
        <strain evidence="1">AS27yjCOA_165</strain>
    </source>
</reference>
<evidence type="ECO:0000313" key="2">
    <source>
        <dbReference type="Proteomes" id="UP000526033"/>
    </source>
</evidence>
<gene>
    <name evidence="1" type="ORF">GYA27_01355</name>
</gene>